<evidence type="ECO:0000256" key="1">
    <source>
        <dbReference type="ARBA" id="ARBA00023002"/>
    </source>
</evidence>
<keyword evidence="1" id="KW-0560">Oxidoreductase</keyword>
<organism evidence="4 5">
    <name type="scientific">Nocardia pseudobrasiliensis</name>
    <dbReference type="NCBI Taxonomy" id="45979"/>
    <lineage>
        <taxon>Bacteria</taxon>
        <taxon>Bacillati</taxon>
        <taxon>Actinomycetota</taxon>
        <taxon>Actinomycetes</taxon>
        <taxon>Mycobacteriales</taxon>
        <taxon>Nocardiaceae</taxon>
        <taxon>Nocardia</taxon>
    </lineage>
</organism>
<dbReference type="EMBL" id="QQBC01000009">
    <property type="protein sequence ID" value="RDI64071.1"/>
    <property type="molecule type" value="Genomic_DNA"/>
</dbReference>
<dbReference type="RefSeq" id="WP_067998827.1">
    <property type="nucleotide sequence ID" value="NZ_QQBC01000009.1"/>
</dbReference>
<evidence type="ECO:0000313" key="4">
    <source>
        <dbReference type="EMBL" id="RDI64071.1"/>
    </source>
</evidence>
<dbReference type="InterPro" id="IPR036188">
    <property type="entry name" value="FAD/NAD-bd_sf"/>
</dbReference>
<dbReference type="STRING" id="1210086.GCA_001613105_03469"/>
<dbReference type="PRINTS" id="PR00420">
    <property type="entry name" value="RNGMNOXGNASE"/>
</dbReference>
<evidence type="ECO:0000259" key="3">
    <source>
        <dbReference type="Pfam" id="PF01494"/>
    </source>
</evidence>
<keyword evidence="5" id="KW-1185">Reference proteome</keyword>
<dbReference type="Pfam" id="PF01494">
    <property type="entry name" value="FAD_binding_3"/>
    <property type="match status" value="1"/>
</dbReference>
<comment type="caution">
    <text evidence="4">The sequence shown here is derived from an EMBL/GenBank/DDBJ whole genome shotgun (WGS) entry which is preliminary data.</text>
</comment>
<accession>A0A370I1L5</accession>
<sequence length="350" mass="36935">MVTIIGGGIAGTPLAAALAAGGHRVTLYERQPAGRGGQFLVLDGRGHRALAELGAPLDRLHAVSHPLTGLRIAYAGASERTRETTEHRLYFRSDLVRVLTEFASGTTARLEYDTPVTDIDPETGVFYSGVTALETDELIIGADGTDSLTRARLEPDRIAEYAGQAVVYGTTDTPVRLDSAPSVLHFNGRLGDDIWPASTVGHFWNDEVTVWFTRITQPRVPAGALGDHPVAAWAETIRASAPDLAHLVEPLLDATETVHVVNARNVPLDTARAPSEPIVLCGDADHAITPAAGVGARDAAEDAHAIWQAIMTGASPAAAMAARRATVLAERGAQAAYARARAAERSAARS</sequence>
<dbReference type="PANTHER" id="PTHR13789:SF309">
    <property type="entry name" value="PUTATIVE (AFU_ORTHOLOGUE AFUA_6G14510)-RELATED"/>
    <property type="match status" value="1"/>
</dbReference>
<dbReference type="GO" id="GO:0004497">
    <property type="term" value="F:monooxygenase activity"/>
    <property type="evidence" value="ECO:0007669"/>
    <property type="project" value="UniProtKB-KW"/>
</dbReference>
<evidence type="ECO:0000313" key="5">
    <source>
        <dbReference type="Proteomes" id="UP000254869"/>
    </source>
</evidence>
<dbReference type="GO" id="GO:0071949">
    <property type="term" value="F:FAD binding"/>
    <property type="evidence" value="ECO:0007669"/>
    <property type="project" value="InterPro"/>
</dbReference>
<dbReference type="InterPro" id="IPR002938">
    <property type="entry name" value="FAD-bd"/>
</dbReference>
<evidence type="ECO:0000256" key="2">
    <source>
        <dbReference type="ARBA" id="ARBA00023033"/>
    </source>
</evidence>
<dbReference type="Gene3D" id="3.30.9.10">
    <property type="entry name" value="D-Amino Acid Oxidase, subunit A, domain 2"/>
    <property type="match status" value="1"/>
</dbReference>
<dbReference type="AlphaFoldDB" id="A0A370I1L5"/>
<name>A0A370I1L5_9NOCA</name>
<dbReference type="InterPro" id="IPR050493">
    <property type="entry name" value="FAD-dep_Monooxygenase_BioMet"/>
</dbReference>
<proteinExistence type="predicted"/>
<protein>
    <submittedName>
        <fullName evidence="4">2-polyprenyl-6-methoxyphenol hydroxylase-like FAD-dependent oxidoreductase</fullName>
    </submittedName>
</protein>
<gene>
    <name evidence="4" type="ORF">DFR76_109412</name>
</gene>
<feature type="domain" description="FAD-binding" evidence="3">
    <location>
        <begin position="2"/>
        <end position="309"/>
    </location>
</feature>
<dbReference type="Gene3D" id="3.50.50.60">
    <property type="entry name" value="FAD/NAD(P)-binding domain"/>
    <property type="match status" value="1"/>
</dbReference>
<dbReference type="PANTHER" id="PTHR13789">
    <property type="entry name" value="MONOOXYGENASE"/>
    <property type="match status" value="1"/>
</dbReference>
<reference evidence="4 5" key="1">
    <citation type="submission" date="2018-07" db="EMBL/GenBank/DDBJ databases">
        <title>Genomic Encyclopedia of Type Strains, Phase IV (KMG-IV): sequencing the most valuable type-strain genomes for metagenomic binning, comparative biology and taxonomic classification.</title>
        <authorList>
            <person name="Goeker M."/>
        </authorList>
    </citation>
    <scope>NUCLEOTIDE SEQUENCE [LARGE SCALE GENOMIC DNA]</scope>
    <source>
        <strain evidence="4 5">DSM 44290</strain>
    </source>
</reference>
<keyword evidence="2" id="KW-0503">Monooxygenase</keyword>
<dbReference type="SUPFAM" id="SSF51905">
    <property type="entry name" value="FAD/NAD(P)-binding domain"/>
    <property type="match status" value="1"/>
</dbReference>
<dbReference type="Proteomes" id="UP000254869">
    <property type="component" value="Unassembled WGS sequence"/>
</dbReference>